<dbReference type="InterPro" id="IPR036001">
    <property type="entry name" value="PS_II_antenna-like_sf"/>
</dbReference>
<dbReference type="InParanoid" id="B9SDV1"/>
<dbReference type="Proteomes" id="UP000008311">
    <property type="component" value="Unassembled WGS sequence"/>
</dbReference>
<keyword evidence="3" id="KW-0602">Photosynthesis</keyword>
<evidence type="ECO:0000256" key="5">
    <source>
        <dbReference type="ARBA" id="ARBA00022692"/>
    </source>
</evidence>
<accession>B9SDV1</accession>
<evidence type="ECO:0000256" key="4">
    <source>
        <dbReference type="ARBA" id="ARBA00022640"/>
    </source>
</evidence>
<dbReference type="Gene3D" id="3.10.680.10">
    <property type="entry name" value="Photosystem II CP47 reaction center protein"/>
    <property type="match status" value="1"/>
</dbReference>
<reference evidence="11" key="1">
    <citation type="journal article" date="2010" name="Nat. Biotechnol.">
        <title>Draft genome sequence of the oilseed species Ricinus communis.</title>
        <authorList>
            <person name="Chan A.P."/>
            <person name="Crabtree J."/>
            <person name="Zhao Q."/>
            <person name="Lorenzi H."/>
            <person name="Orvis J."/>
            <person name="Puiu D."/>
            <person name="Melake-Berhan A."/>
            <person name="Jones K.M."/>
            <person name="Redman J."/>
            <person name="Chen G."/>
            <person name="Cahoon E.B."/>
            <person name="Gedil M."/>
            <person name="Stanke M."/>
            <person name="Haas B.J."/>
            <person name="Wortman J.R."/>
            <person name="Fraser-Liggett C.M."/>
            <person name="Ravel J."/>
            <person name="Rabinowicz P.D."/>
        </authorList>
    </citation>
    <scope>NUCLEOTIDE SEQUENCE [LARGE SCALE GENOMIC DNA]</scope>
    <source>
        <strain evidence="11">cv. Hale</strain>
    </source>
</reference>
<organism evidence="10 11">
    <name type="scientific">Ricinus communis</name>
    <name type="common">Castor bean</name>
    <dbReference type="NCBI Taxonomy" id="3988"/>
    <lineage>
        <taxon>Eukaryota</taxon>
        <taxon>Viridiplantae</taxon>
        <taxon>Streptophyta</taxon>
        <taxon>Embryophyta</taxon>
        <taxon>Tracheophyta</taxon>
        <taxon>Spermatophyta</taxon>
        <taxon>Magnoliopsida</taxon>
        <taxon>eudicotyledons</taxon>
        <taxon>Gunneridae</taxon>
        <taxon>Pentapetalae</taxon>
        <taxon>rosids</taxon>
        <taxon>fabids</taxon>
        <taxon>Malpighiales</taxon>
        <taxon>Euphorbiaceae</taxon>
        <taxon>Acalyphoideae</taxon>
        <taxon>Acalypheae</taxon>
        <taxon>Ricinus</taxon>
    </lineage>
</organism>
<evidence type="ECO:0000256" key="1">
    <source>
        <dbReference type="ARBA" id="ARBA00004141"/>
    </source>
</evidence>
<dbReference type="Pfam" id="PF00421">
    <property type="entry name" value="PSII"/>
    <property type="match status" value="2"/>
</dbReference>
<keyword evidence="2" id="KW-0148">Chlorophyll</keyword>
<dbReference type="SUPFAM" id="SSF161077">
    <property type="entry name" value="Photosystem II antenna protein-like"/>
    <property type="match status" value="1"/>
</dbReference>
<dbReference type="EMBL" id="EQ973932">
    <property type="protein sequence ID" value="EEF38185.1"/>
    <property type="molecule type" value="Genomic_DNA"/>
</dbReference>
<evidence type="ECO:0000256" key="6">
    <source>
        <dbReference type="ARBA" id="ARBA00022989"/>
    </source>
</evidence>
<dbReference type="GO" id="GO:0009767">
    <property type="term" value="P:photosynthetic electron transport chain"/>
    <property type="evidence" value="ECO:0007669"/>
    <property type="project" value="InterPro"/>
</dbReference>
<dbReference type="eggNOG" id="ENOG502QRV6">
    <property type="taxonomic scope" value="Eukaryota"/>
</dbReference>
<keyword evidence="9" id="KW-0604">Photosystem II</keyword>
<keyword evidence="5" id="KW-0812">Transmembrane</keyword>
<evidence type="ECO:0000256" key="8">
    <source>
        <dbReference type="ARBA" id="ARBA00023136"/>
    </source>
</evidence>
<keyword evidence="8" id="KW-0472">Membrane</keyword>
<gene>
    <name evidence="10" type="ORF">RCOM_0485870</name>
</gene>
<proteinExistence type="predicted"/>
<evidence type="ECO:0000256" key="9">
    <source>
        <dbReference type="ARBA" id="ARBA00023276"/>
    </source>
</evidence>
<sequence>MDNGDGIVVGWLGHLTFRDKEGYFVDGDGIVRADVLFRRAESKYSVKQVGITIEFYGGELNRVNYSNPATSKGLVYFWTCFIRSALFFGHIWHGARTLFKDVFTGIDPNLDVQVEFGAFQKIGGPTTRTQVV</sequence>
<evidence type="ECO:0000313" key="11">
    <source>
        <dbReference type="Proteomes" id="UP000008311"/>
    </source>
</evidence>
<dbReference type="GO" id="GO:0009523">
    <property type="term" value="C:photosystem II"/>
    <property type="evidence" value="ECO:0007669"/>
    <property type="project" value="UniProtKB-KW"/>
</dbReference>
<keyword evidence="7" id="KW-0157">Chromophore</keyword>
<keyword evidence="6" id="KW-1133">Transmembrane helix</keyword>
<dbReference type="InterPro" id="IPR000932">
    <property type="entry name" value="PS_antenna-like"/>
</dbReference>
<comment type="subcellular location">
    <subcellularLocation>
        <location evidence="1">Membrane</location>
        <topology evidence="1">Multi-pass membrane protein</topology>
    </subcellularLocation>
</comment>
<evidence type="ECO:0000256" key="3">
    <source>
        <dbReference type="ARBA" id="ARBA00022531"/>
    </source>
</evidence>
<dbReference type="AlphaFoldDB" id="B9SDV1"/>
<evidence type="ECO:0000256" key="7">
    <source>
        <dbReference type="ARBA" id="ARBA00022991"/>
    </source>
</evidence>
<dbReference type="GO" id="GO:0016168">
    <property type="term" value="F:chlorophyll binding"/>
    <property type="evidence" value="ECO:0007669"/>
    <property type="project" value="UniProtKB-KW"/>
</dbReference>
<keyword evidence="4" id="KW-0934">Plastid</keyword>
<dbReference type="STRING" id="3988.B9SDV1"/>
<keyword evidence="11" id="KW-1185">Reference proteome</keyword>
<evidence type="ECO:0000313" key="10">
    <source>
        <dbReference type="EMBL" id="EEF38185.1"/>
    </source>
</evidence>
<name>B9SDV1_RICCO</name>
<evidence type="ECO:0000256" key="2">
    <source>
        <dbReference type="ARBA" id="ARBA00022494"/>
    </source>
</evidence>
<protein>
    <submittedName>
        <fullName evidence="10">Uncharacterized protein</fullName>
    </submittedName>
</protein>